<evidence type="ECO:0000313" key="3">
    <source>
        <dbReference type="EMBL" id="MBW0508324.1"/>
    </source>
</evidence>
<sequence>MESPLKEVSLSHLRPMALLNDSIKQSYPKYGVSWGNQTYPFPTGMKLQAMLPHKHLMMKMPAGVLDSKHCLIEPEVNLDRLIPFGVRVTTRIPNPASKIEPRGEILRALTFKKYSDGMQLLNLETGKIKVSRDYAVTANNPTLSMNQPKSLLPSDSSLRIKLRLPGSKITDSPVDQPSNSELQPPIPSPSQNVRRPELSKNYEYVPYYKEAPRNISSSINKENILTGKRNVIDRNSLLLADAVPYSKAVTDPIEAPEWKKAMDVKYQSITSHGTGELVPYPPKPTKVIGGNHQEHMLHYYDTWASVGRNETFKIMLTLAVNFDYIPYQFNIETAFLHGDMDALVYVKQVKGYEVKGKESWVWQLRKSLYGTKQAP</sequence>
<keyword evidence="4" id="KW-1185">Reference proteome</keyword>
<evidence type="ECO:0000313" key="4">
    <source>
        <dbReference type="Proteomes" id="UP000765509"/>
    </source>
</evidence>
<proteinExistence type="predicted"/>
<name>A0A9Q3DS15_9BASI</name>
<feature type="compositionally biased region" description="Polar residues" evidence="1">
    <location>
        <begin position="169"/>
        <end position="182"/>
    </location>
</feature>
<dbReference type="AlphaFoldDB" id="A0A9Q3DS15"/>
<feature type="domain" description="Reverse transcriptase Ty1/copia-type" evidence="2">
    <location>
        <begin position="283"/>
        <end position="375"/>
    </location>
</feature>
<organism evidence="3 4">
    <name type="scientific">Austropuccinia psidii MF-1</name>
    <dbReference type="NCBI Taxonomy" id="1389203"/>
    <lineage>
        <taxon>Eukaryota</taxon>
        <taxon>Fungi</taxon>
        <taxon>Dikarya</taxon>
        <taxon>Basidiomycota</taxon>
        <taxon>Pucciniomycotina</taxon>
        <taxon>Pucciniomycetes</taxon>
        <taxon>Pucciniales</taxon>
        <taxon>Sphaerophragmiaceae</taxon>
        <taxon>Austropuccinia</taxon>
    </lineage>
</organism>
<dbReference type="Pfam" id="PF07727">
    <property type="entry name" value="RVT_2"/>
    <property type="match status" value="1"/>
</dbReference>
<accession>A0A9Q3DS15</accession>
<dbReference type="InterPro" id="IPR013103">
    <property type="entry name" value="RVT_2"/>
</dbReference>
<evidence type="ECO:0000256" key="1">
    <source>
        <dbReference type="SAM" id="MobiDB-lite"/>
    </source>
</evidence>
<reference evidence="3" key="1">
    <citation type="submission" date="2021-03" db="EMBL/GenBank/DDBJ databases">
        <title>Draft genome sequence of rust myrtle Austropuccinia psidii MF-1, a brazilian biotype.</title>
        <authorList>
            <person name="Quecine M.C."/>
            <person name="Pachon D.M.R."/>
            <person name="Bonatelli M.L."/>
            <person name="Correr F.H."/>
            <person name="Franceschini L.M."/>
            <person name="Leite T.F."/>
            <person name="Margarido G.R.A."/>
            <person name="Almeida C.A."/>
            <person name="Ferrarezi J.A."/>
            <person name="Labate C.A."/>
        </authorList>
    </citation>
    <scope>NUCLEOTIDE SEQUENCE</scope>
    <source>
        <strain evidence="3">MF-1</strain>
    </source>
</reference>
<feature type="region of interest" description="Disordered" evidence="1">
    <location>
        <begin position="167"/>
        <end position="196"/>
    </location>
</feature>
<comment type="caution">
    <text evidence="3">The sequence shown here is derived from an EMBL/GenBank/DDBJ whole genome shotgun (WGS) entry which is preliminary data.</text>
</comment>
<dbReference type="Proteomes" id="UP000765509">
    <property type="component" value="Unassembled WGS sequence"/>
</dbReference>
<protein>
    <recommendedName>
        <fullName evidence="2">Reverse transcriptase Ty1/copia-type domain-containing protein</fullName>
    </recommendedName>
</protein>
<evidence type="ECO:0000259" key="2">
    <source>
        <dbReference type="Pfam" id="PF07727"/>
    </source>
</evidence>
<dbReference type="OrthoDB" id="2506833at2759"/>
<dbReference type="EMBL" id="AVOT02020260">
    <property type="protein sequence ID" value="MBW0508324.1"/>
    <property type="molecule type" value="Genomic_DNA"/>
</dbReference>
<gene>
    <name evidence="3" type="ORF">O181_048039</name>
</gene>